<evidence type="ECO:0000313" key="4">
    <source>
        <dbReference type="Proteomes" id="UP000198253"/>
    </source>
</evidence>
<dbReference type="GO" id="GO:0016301">
    <property type="term" value="F:kinase activity"/>
    <property type="evidence" value="ECO:0007669"/>
    <property type="project" value="UniProtKB-KW"/>
</dbReference>
<feature type="domain" description="Polynucleotide kinase PNKP phosphatase" evidence="2">
    <location>
        <begin position="209"/>
        <end position="343"/>
    </location>
</feature>
<dbReference type="Pfam" id="PF25109">
    <property type="entry name" value="HAD_PNKP"/>
    <property type="match status" value="1"/>
</dbReference>
<evidence type="ECO:0000313" key="3">
    <source>
        <dbReference type="EMBL" id="SCF10101.1"/>
    </source>
</evidence>
<gene>
    <name evidence="3" type="ORF">GA0070618_3218</name>
</gene>
<reference evidence="4" key="1">
    <citation type="submission" date="2016-06" db="EMBL/GenBank/DDBJ databases">
        <authorList>
            <person name="Varghese N."/>
            <person name="Submissions Spin"/>
        </authorList>
    </citation>
    <scope>NUCLEOTIDE SEQUENCE [LARGE SCALE GENOMIC DNA]</scope>
    <source>
        <strain evidence="4">DSM 43816</strain>
    </source>
</reference>
<dbReference type="InterPro" id="IPR027417">
    <property type="entry name" value="P-loop_NTPase"/>
</dbReference>
<dbReference type="Proteomes" id="UP000198253">
    <property type="component" value="Chromosome I"/>
</dbReference>
<dbReference type="Gene3D" id="3.40.50.1000">
    <property type="entry name" value="HAD superfamily/HAD-like"/>
    <property type="match status" value="1"/>
</dbReference>
<protein>
    <submittedName>
        <fullName evidence="3">Predicted kinase</fullName>
    </submittedName>
</protein>
<feature type="compositionally biased region" description="Basic and acidic residues" evidence="1">
    <location>
        <begin position="29"/>
        <end position="41"/>
    </location>
</feature>
<accession>A0A1C4XPS1</accession>
<dbReference type="InParanoid" id="A0A1C4XPS1"/>
<name>A0A1C4XPS1_MICEC</name>
<dbReference type="SUPFAM" id="SSF56784">
    <property type="entry name" value="HAD-like"/>
    <property type="match status" value="1"/>
</dbReference>
<dbReference type="SUPFAM" id="SSF52540">
    <property type="entry name" value="P-loop containing nucleoside triphosphate hydrolases"/>
    <property type="match status" value="1"/>
</dbReference>
<dbReference type="InterPro" id="IPR036412">
    <property type="entry name" value="HAD-like_sf"/>
</dbReference>
<dbReference type="InterPro" id="IPR056782">
    <property type="entry name" value="HAD_PNKP"/>
</dbReference>
<keyword evidence="3" id="KW-0418">Kinase</keyword>
<organism evidence="3 4">
    <name type="scientific">Micromonospora echinospora</name>
    <name type="common">Micromonospora purpurea</name>
    <dbReference type="NCBI Taxonomy" id="1877"/>
    <lineage>
        <taxon>Bacteria</taxon>
        <taxon>Bacillati</taxon>
        <taxon>Actinomycetota</taxon>
        <taxon>Actinomycetes</taxon>
        <taxon>Micromonosporales</taxon>
        <taxon>Micromonosporaceae</taxon>
        <taxon>Micromonospora</taxon>
    </lineage>
</organism>
<feature type="region of interest" description="Disordered" evidence="1">
    <location>
        <begin position="20"/>
        <end position="41"/>
    </location>
</feature>
<evidence type="ECO:0000259" key="2">
    <source>
        <dbReference type="Pfam" id="PF25109"/>
    </source>
</evidence>
<dbReference type="Pfam" id="PF13671">
    <property type="entry name" value="AAA_33"/>
    <property type="match status" value="1"/>
</dbReference>
<dbReference type="EMBL" id="LT607413">
    <property type="protein sequence ID" value="SCF10101.1"/>
    <property type="molecule type" value="Genomic_DNA"/>
</dbReference>
<keyword evidence="3" id="KW-0808">Transferase</keyword>
<dbReference type="InterPro" id="IPR023214">
    <property type="entry name" value="HAD_sf"/>
</dbReference>
<dbReference type="AlphaFoldDB" id="A0A1C4XPS1"/>
<evidence type="ECO:0000256" key="1">
    <source>
        <dbReference type="SAM" id="MobiDB-lite"/>
    </source>
</evidence>
<dbReference type="Gene3D" id="3.40.50.300">
    <property type="entry name" value="P-loop containing nucleotide triphosphate hydrolases"/>
    <property type="match status" value="1"/>
</dbReference>
<sequence length="343" mass="38878">MNRNRWPIDQCAMGFRRPGNRAAQLPQHGPDHPHSRPGPEHYRDRVTRLIATRGLPASGKTTFARTLQPSVVRVNRDDLRRMLHGARLFTQWAEAQVTTAQRAQVEALLRARVDVCVDDTNLRARTLREWARLAGRYGASFEVHDFTDVPLEECLRRDAARPAEDRVGEEAIRRLHERFLAHRPLPLPVPEVPPGGPARVRPPAPEPTEVVLVDIDGTVALNVSRSPYDMTRVGEDEPNEAVIAAVRAMHGAGYGVVFCSGRDASARADTVAWLDRHVRVPYLALHMRAVGDNRKDSVVKREIYEHELRDRYRVVGVFDDRMQVVRMWRELGLTVFQVAEGNF</sequence>
<proteinExistence type="predicted"/>
<keyword evidence="4" id="KW-1185">Reference proteome</keyword>